<proteinExistence type="predicted"/>
<feature type="compositionally biased region" description="Polar residues" evidence="1">
    <location>
        <begin position="231"/>
        <end position="240"/>
    </location>
</feature>
<feature type="region of interest" description="Disordered" evidence="1">
    <location>
        <begin position="153"/>
        <end position="274"/>
    </location>
</feature>
<name>A0ABR1RQK2_9PEZI</name>
<feature type="compositionally biased region" description="Pro residues" evidence="1">
    <location>
        <begin position="252"/>
        <end position="261"/>
    </location>
</feature>
<feature type="region of interest" description="Disordered" evidence="1">
    <location>
        <begin position="331"/>
        <end position="361"/>
    </location>
</feature>
<dbReference type="EMBL" id="JAQQWK010000014">
    <property type="protein sequence ID" value="KAK8017107.1"/>
    <property type="molecule type" value="Genomic_DNA"/>
</dbReference>
<feature type="compositionally biased region" description="Low complexity" evidence="1">
    <location>
        <begin position="351"/>
        <end position="361"/>
    </location>
</feature>
<comment type="caution">
    <text evidence="2">The sequence shown here is derived from an EMBL/GenBank/DDBJ whole genome shotgun (WGS) entry which is preliminary data.</text>
</comment>
<feature type="compositionally biased region" description="Low complexity" evidence="1">
    <location>
        <begin position="242"/>
        <end position="251"/>
    </location>
</feature>
<dbReference type="Proteomes" id="UP001444661">
    <property type="component" value="Unassembled WGS sequence"/>
</dbReference>
<organism evidence="2 3">
    <name type="scientific">Apiospora rasikravindrae</name>
    <dbReference type="NCBI Taxonomy" id="990691"/>
    <lineage>
        <taxon>Eukaryota</taxon>
        <taxon>Fungi</taxon>
        <taxon>Dikarya</taxon>
        <taxon>Ascomycota</taxon>
        <taxon>Pezizomycotina</taxon>
        <taxon>Sordariomycetes</taxon>
        <taxon>Xylariomycetidae</taxon>
        <taxon>Amphisphaeriales</taxon>
        <taxon>Apiosporaceae</taxon>
        <taxon>Apiospora</taxon>
    </lineage>
</organism>
<sequence length="428" mass="46655">MELDTVGSLVTALVSTYDDGLECYTRWQRKKWQANHYQGHSRSRVCDSGSCGLSTSLMVSASRLRQAYDSGVDVLGDAFSTGDKQCHETLRATLELLQVHVKTLHSAAGLDNAPLGLFEMIRASEAARMSSLRALAEQYQRVAVGRLVPRELPIRQPPSRRPSVMSSSPDAADAKGNSAPQLPVFNNGAERSLINGTGGDGQEGGQWESEQEEDEGAGDDEEGDVEDVAAMSNTASQHTGRSSESPLQSWPLSPPPTPKVVPPDDLQSTCTSEFGSRPRASVFCVFCPEAMKYQVDLQKVMPLSSSSSDSRRRQKDNTCCSRCGYRWERSDKGAGDDDGGDGSSKYPIFFSPNNSNSTKKATTTVKDGFQLTPRFLGKSHCGTGGFGCVLCTSSGKTDVYESVESLRDHINMSHDKWQMLHERDMVNR</sequence>
<keyword evidence="3" id="KW-1185">Reference proteome</keyword>
<protein>
    <submittedName>
        <fullName evidence="2">Uncharacterized protein</fullName>
    </submittedName>
</protein>
<accession>A0ABR1RQK2</accession>
<gene>
    <name evidence="2" type="ORF">PG993_015296</name>
</gene>
<reference evidence="2 3" key="1">
    <citation type="submission" date="2023-01" db="EMBL/GenBank/DDBJ databases">
        <title>Analysis of 21 Apiospora genomes using comparative genomics revels a genus with tremendous synthesis potential of carbohydrate active enzymes and secondary metabolites.</title>
        <authorList>
            <person name="Sorensen T."/>
        </authorList>
    </citation>
    <scope>NUCLEOTIDE SEQUENCE [LARGE SCALE GENOMIC DNA]</scope>
    <source>
        <strain evidence="2 3">CBS 33761</strain>
    </source>
</reference>
<dbReference type="PANTHER" id="PTHR42354">
    <property type="entry name" value="C2H2-TYPE DOMAIN-CONTAINING PROTEIN"/>
    <property type="match status" value="1"/>
</dbReference>
<evidence type="ECO:0000256" key="1">
    <source>
        <dbReference type="SAM" id="MobiDB-lite"/>
    </source>
</evidence>
<feature type="compositionally biased region" description="Acidic residues" evidence="1">
    <location>
        <begin position="209"/>
        <end position="227"/>
    </location>
</feature>
<dbReference type="PANTHER" id="PTHR42354:SF1">
    <property type="entry name" value="C2H2-TYPE DOMAIN-CONTAINING PROTEIN"/>
    <property type="match status" value="1"/>
</dbReference>
<evidence type="ECO:0000313" key="2">
    <source>
        <dbReference type="EMBL" id="KAK8017107.1"/>
    </source>
</evidence>
<evidence type="ECO:0000313" key="3">
    <source>
        <dbReference type="Proteomes" id="UP001444661"/>
    </source>
</evidence>